<proteinExistence type="predicted"/>
<organism evidence="3 4">
    <name type="scientific">Mycolicibacterium monacense</name>
    <name type="common">Mycobacterium monacense</name>
    <dbReference type="NCBI Taxonomy" id="85693"/>
    <lineage>
        <taxon>Bacteria</taxon>
        <taxon>Bacillati</taxon>
        <taxon>Actinomycetota</taxon>
        <taxon>Actinomycetes</taxon>
        <taxon>Mycobacteriales</taxon>
        <taxon>Mycobacteriaceae</taxon>
        <taxon>Mycolicibacterium</taxon>
    </lineage>
</organism>
<dbReference type="InterPro" id="IPR004629">
    <property type="entry name" value="WecG_TagA_CpsF"/>
</dbReference>
<sequence>MRVALGSGFVDLATWSDVEQLGAGSICTVAPWQLWVAEGNEGYREALESAKLILPDGNGIILLLALKGIRQHRITGRELVERVAQGTLWPEKTIVVVGASDEARNRLLQRYGWKGYGGRFTASLAATKAEAIWASQREHLGPSGLVYLIALGSPVQEIVGSELLKLDPACVAVGIGGAIETLAGTVPRPPDWVVRLRIEFLYRAVLQPHLRRRVVQALTIEVKIFVRLAWARWVLEMRKRSHRPISAVQRRLQRG</sequence>
<dbReference type="PANTHER" id="PTHR34136">
    <property type="match status" value="1"/>
</dbReference>
<keyword evidence="2" id="KW-0808">Transferase</keyword>
<name>A0AAD1IWV9_MYCMB</name>
<evidence type="ECO:0000256" key="1">
    <source>
        <dbReference type="ARBA" id="ARBA00022676"/>
    </source>
</evidence>
<protein>
    <recommendedName>
        <fullName evidence="5">N-acetylglucosaminyldiphosphoundecaprenol N-acetyl-beta-D-mannosaminyltransferase</fullName>
    </recommendedName>
</protein>
<dbReference type="EMBL" id="AP022617">
    <property type="protein sequence ID" value="BBZ62419.1"/>
    <property type="molecule type" value="Genomic_DNA"/>
</dbReference>
<dbReference type="NCBIfam" id="TIGR00696">
    <property type="entry name" value="wecG_tagA_cpsF"/>
    <property type="match status" value="1"/>
</dbReference>
<evidence type="ECO:0000313" key="3">
    <source>
        <dbReference type="EMBL" id="BBZ62419.1"/>
    </source>
</evidence>
<evidence type="ECO:0008006" key="5">
    <source>
        <dbReference type="Google" id="ProtNLM"/>
    </source>
</evidence>
<gene>
    <name evidence="3" type="ORF">MMON_37200</name>
</gene>
<dbReference type="GO" id="GO:0016758">
    <property type="term" value="F:hexosyltransferase activity"/>
    <property type="evidence" value="ECO:0007669"/>
    <property type="project" value="TreeGrafter"/>
</dbReference>
<reference evidence="3 4" key="1">
    <citation type="journal article" date="2019" name="Emerg. Microbes Infect.">
        <title>Comprehensive subspecies identification of 175 nontuberculous mycobacteria species based on 7547 genomic profiles.</title>
        <authorList>
            <person name="Matsumoto Y."/>
            <person name="Kinjo T."/>
            <person name="Motooka D."/>
            <person name="Nabeya D."/>
            <person name="Jung N."/>
            <person name="Uechi K."/>
            <person name="Horii T."/>
            <person name="Iida T."/>
            <person name="Fujita J."/>
            <person name="Nakamura S."/>
        </authorList>
    </citation>
    <scope>NUCLEOTIDE SEQUENCE [LARGE SCALE GENOMIC DNA]</scope>
    <source>
        <strain evidence="3 4">JCM 15658</strain>
    </source>
</reference>
<keyword evidence="4" id="KW-1185">Reference proteome</keyword>
<dbReference type="Pfam" id="PF03808">
    <property type="entry name" value="Glyco_tran_WecG"/>
    <property type="match status" value="1"/>
</dbReference>
<evidence type="ECO:0000313" key="4">
    <source>
        <dbReference type="Proteomes" id="UP000466039"/>
    </source>
</evidence>
<accession>A0AAD1IWV9</accession>
<dbReference type="AlphaFoldDB" id="A0AAD1IWV9"/>
<evidence type="ECO:0000256" key="2">
    <source>
        <dbReference type="ARBA" id="ARBA00022679"/>
    </source>
</evidence>
<keyword evidence="1" id="KW-0328">Glycosyltransferase</keyword>
<dbReference type="Proteomes" id="UP000466039">
    <property type="component" value="Chromosome"/>
</dbReference>
<dbReference type="PANTHER" id="PTHR34136:SF1">
    <property type="entry name" value="UDP-N-ACETYL-D-MANNOSAMINURONIC ACID TRANSFERASE"/>
    <property type="match status" value="1"/>
</dbReference>